<dbReference type="InterPro" id="IPR036108">
    <property type="entry name" value="4pyrrol_syn_uPrphyn_synt_sf"/>
</dbReference>
<organism evidence="2 3">
    <name type="scientific">Candidatus Doriopsillibacter californiensis</name>
    <dbReference type="NCBI Taxonomy" id="2970740"/>
    <lineage>
        <taxon>Bacteria</taxon>
        <taxon>Pseudomonadati</taxon>
        <taxon>Pseudomonadota</taxon>
        <taxon>Gammaproteobacteria</taxon>
        <taxon>Candidatus Tethybacterales</taxon>
        <taxon>Candidatus Persebacteraceae</taxon>
        <taxon>Candidatus Doriopsillibacter</taxon>
    </lineage>
</organism>
<evidence type="ECO:0000259" key="1">
    <source>
        <dbReference type="Pfam" id="PF02602"/>
    </source>
</evidence>
<dbReference type="Proteomes" id="UP001168167">
    <property type="component" value="Unassembled WGS sequence"/>
</dbReference>
<gene>
    <name evidence="2" type="ORF">NQX30_02400</name>
</gene>
<comment type="caution">
    <text evidence="2">The sequence shown here is derived from an EMBL/GenBank/DDBJ whole genome shotgun (WGS) entry which is preliminary data.</text>
</comment>
<evidence type="ECO:0000313" key="3">
    <source>
        <dbReference type="Proteomes" id="UP001168167"/>
    </source>
</evidence>
<dbReference type="SUPFAM" id="SSF69618">
    <property type="entry name" value="HemD-like"/>
    <property type="match status" value="1"/>
</dbReference>
<protein>
    <submittedName>
        <fullName evidence="2">Uroporphyrinogen-III synthase</fullName>
    </submittedName>
</protein>
<proteinExistence type="predicted"/>
<dbReference type="InterPro" id="IPR003754">
    <property type="entry name" value="4pyrrol_synth_uPrphyn_synth"/>
</dbReference>
<feature type="domain" description="Tetrapyrrole biosynthesis uroporphyrinogen III synthase" evidence="1">
    <location>
        <begin position="15"/>
        <end position="235"/>
    </location>
</feature>
<reference evidence="2" key="2">
    <citation type="journal article" date="2023" name="Microbiome">
        <title>Synthase-selected sorting approach identifies a beta-lactone synthase in a nudibranch symbiotic bacterium.</title>
        <authorList>
            <person name="Dzunkova M."/>
            <person name="La Clair J.J."/>
            <person name="Tyml T."/>
            <person name="Doud D."/>
            <person name="Schulz F."/>
            <person name="Piquer-Esteban S."/>
            <person name="Porcel Sanchis D."/>
            <person name="Osborn A."/>
            <person name="Robinson D."/>
            <person name="Louie K.B."/>
            <person name="Bowen B.P."/>
            <person name="Bowers R.M."/>
            <person name="Lee J."/>
            <person name="Arnau V."/>
            <person name="Diaz-Villanueva W."/>
            <person name="Stepanauskas R."/>
            <person name="Gosliner T."/>
            <person name="Date S.V."/>
            <person name="Northen T.R."/>
            <person name="Cheng J.F."/>
            <person name="Burkart M.D."/>
            <person name="Woyke T."/>
        </authorList>
    </citation>
    <scope>NUCLEOTIDE SEQUENCE</scope>
    <source>
        <strain evidence="2">Df01</strain>
    </source>
</reference>
<dbReference type="Pfam" id="PF02602">
    <property type="entry name" value="HEM4"/>
    <property type="match status" value="1"/>
</dbReference>
<keyword evidence="3" id="KW-1185">Reference proteome</keyword>
<accession>A0ABT7QLC3</accession>
<reference evidence="2" key="1">
    <citation type="submission" date="2022-08" db="EMBL/GenBank/DDBJ databases">
        <authorList>
            <person name="Dzunkova M."/>
            <person name="La Clair J."/>
            <person name="Tyml T."/>
            <person name="Doud D."/>
            <person name="Schulz F."/>
            <person name="Piquer S."/>
            <person name="Porcel Sanchis D."/>
            <person name="Osborn A."/>
            <person name="Robinson D."/>
            <person name="Louie K.B."/>
            <person name="Bowen B.P."/>
            <person name="Bowers R."/>
            <person name="Lee J."/>
            <person name="Arnau Llombart V."/>
            <person name="Diaz Villanueva W."/>
            <person name="Gosliner T."/>
            <person name="Northen T."/>
            <person name="Cheng J.-F."/>
            <person name="Burkart M.D."/>
            <person name="Woyke T."/>
        </authorList>
    </citation>
    <scope>NUCLEOTIDE SEQUENCE</scope>
    <source>
        <strain evidence="2">Df01</strain>
    </source>
</reference>
<name>A0ABT7QLC3_9GAMM</name>
<dbReference type="CDD" id="cd06578">
    <property type="entry name" value="HemD"/>
    <property type="match status" value="1"/>
</dbReference>
<dbReference type="Gene3D" id="3.40.50.10090">
    <property type="match status" value="2"/>
</dbReference>
<sequence>MKTVWVTRPPERVQQLAEALKKYHLRSWINSAMRIVDMDEDDSLRWFAVQSARFDMVIFVSAEAVLRCRTHLLPSPTLPMMLPIGSGTRVAMEKADYPVSLLSDNTIGDSDVLLSSDSLQPEQVREKCIAVLGGISGNDEKSISPPLCEALRQRGAQVTTFAAYRRLPPPSFSAKESATAQEMAATGQLCAAVAYSGDTARHMLVMTAPANDWLRRLPLFVIHSHIVLAAKDMGYFYPVLAPASSEGMAAAISHFVSGKLPDTINGL</sequence>
<evidence type="ECO:0000313" key="2">
    <source>
        <dbReference type="EMBL" id="MDM5147225.1"/>
    </source>
</evidence>
<dbReference type="EMBL" id="JANQAO010000001">
    <property type="protein sequence ID" value="MDM5147225.1"/>
    <property type="molecule type" value="Genomic_DNA"/>
</dbReference>